<evidence type="ECO:0000256" key="1">
    <source>
        <dbReference type="SAM" id="MobiDB-lite"/>
    </source>
</evidence>
<evidence type="ECO:0008006" key="4">
    <source>
        <dbReference type="Google" id="ProtNLM"/>
    </source>
</evidence>
<dbReference type="AlphaFoldDB" id="A0A5E6VRC8"/>
<dbReference type="RefSeq" id="WP_150712690.1">
    <property type="nucleotide sequence ID" value="NZ_CABVHK010000015.1"/>
</dbReference>
<name>A0A5E6VRC8_PSEFL</name>
<organism evidence="2 3">
    <name type="scientific">Pseudomonas fluorescens</name>
    <dbReference type="NCBI Taxonomy" id="294"/>
    <lineage>
        <taxon>Bacteria</taxon>
        <taxon>Pseudomonadati</taxon>
        <taxon>Pseudomonadota</taxon>
        <taxon>Gammaproteobacteria</taxon>
        <taxon>Pseudomonadales</taxon>
        <taxon>Pseudomonadaceae</taxon>
        <taxon>Pseudomonas</taxon>
    </lineage>
</organism>
<dbReference type="Proteomes" id="UP000326953">
    <property type="component" value="Unassembled WGS sequence"/>
</dbReference>
<accession>A0A5E6VRC8</accession>
<dbReference type="EMBL" id="CABVHK010000015">
    <property type="protein sequence ID" value="VVN20555.1"/>
    <property type="molecule type" value="Genomic_DNA"/>
</dbReference>
<proteinExistence type="predicted"/>
<gene>
    <name evidence="2" type="ORF">PS662_04344</name>
</gene>
<protein>
    <recommendedName>
        <fullName evidence="4">DUF2256 domain-containing protein</fullName>
    </recommendedName>
</protein>
<evidence type="ECO:0000313" key="2">
    <source>
        <dbReference type="EMBL" id="VVN20555.1"/>
    </source>
</evidence>
<evidence type="ECO:0000313" key="3">
    <source>
        <dbReference type="Proteomes" id="UP000326953"/>
    </source>
</evidence>
<feature type="compositionally biased region" description="Basic and acidic residues" evidence="1">
    <location>
        <begin position="82"/>
        <end position="94"/>
    </location>
</feature>
<dbReference type="OrthoDB" id="7069232at2"/>
<sequence length="111" mass="12351">MAATVEVSCAWCKGTFSARIADRKRGWARFCSKACKASKQQFGGDKSFWETANPNNKRSNIGKYADRLIGRADSYDGVPASRRSDKDWDDRNPLDDISDWEYGASDGGLNC</sequence>
<reference evidence="2 3" key="1">
    <citation type="submission" date="2019-09" db="EMBL/GenBank/DDBJ databases">
        <authorList>
            <person name="Chandra G."/>
            <person name="Truman W A."/>
        </authorList>
    </citation>
    <scope>NUCLEOTIDE SEQUENCE [LARGE SCALE GENOMIC DNA]</scope>
    <source>
        <strain evidence="2">PS662</strain>
    </source>
</reference>
<feature type="region of interest" description="Disordered" evidence="1">
    <location>
        <begin position="74"/>
        <end position="99"/>
    </location>
</feature>